<reference evidence="5" key="1">
    <citation type="submission" date="2022-11" db="UniProtKB">
        <authorList>
            <consortium name="WormBaseParasite"/>
        </authorList>
    </citation>
    <scope>IDENTIFICATION</scope>
</reference>
<dbReference type="Proteomes" id="UP000887540">
    <property type="component" value="Unplaced"/>
</dbReference>
<keyword evidence="2" id="KW-0067">ATP-binding</keyword>
<feature type="domain" description="ATPase dynein-related AAA" evidence="3">
    <location>
        <begin position="57"/>
        <end position="102"/>
    </location>
</feature>
<proteinExistence type="predicted"/>
<dbReference type="GO" id="GO:0000027">
    <property type="term" value="P:ribosomal large subunit assembly"/>
    <property type="evidence" value="ECO:0007669"/>
    <property type="project" value="TreeGrafter"/>
</dbReference>
<protein>
    <submittedName>
        <fullName evidence="5">ATPase dynein-related AAA domain-containing protein</fullName>
    </submittedName>
</protein>
<evidence type="ECO:0000259" key="3">
    <source>
        <dbReference type="Pfam" id="PF07728"/>
    </source>
</evidence>
<dbReference type="InterPro" id="IPR027417">
    <property type="entry name" value="P-loop_NTPase"/>
</dbReference>
<organism evidence="4 5">
    <name type="scientific">Acrobeloides nanus</name>
    <dbReference type="NCBI Taxonomy" id="290746"/>
    <lineage>
        <taxon>Eukaryota</taxon>
        <taxon>Metazoa</taxon>
        <taxon>Ecdysozoa</taxon>
        <taxon>Nematoda</taxon>
        <taxon>Chromadorea</taxon>
        <taxon>Rhabditida</taxon>
        <taxon>Tylenchina</taxon>
        <taxon>Cephalobomorpha</taxon>
        <taxon>Cephaloboidea</taxon>
        <taxon>Cephalobidae</taxon>
        <taxon>Acrobeloides</taxon>
    </lineage>
</organism>
<dbReference type="GO" id="GO:0005524">
    <property type="term" value="F:ATP binding"/>
    <property type="evidence" value="ECO:0007669"/>
    <property type="project" value="UniProtKB-KW"/>
</dbReference>
<dbReference type="GO" id="GO:0016887">
    <property type="term" value="F:ATP hydrolysis activity"/>
    <property type="evidence" value="ECO:0007669"/>
    <property type="project" value="InterPro"/>
</dbReference>
<dbReference type="PROSITE" id="PS00675">
    <property type="entry name" value="SIGMA54_INTERACT_1"/>
    <property type="match status" value="1"/>
</dbReference>
<dbReference type="Pfam" id="PF07728">
    <property type="entry name" value="AAA_5"/>
    <property type="match status" value="1"/>
</dbReference>
<dbReference type="InterPro" id="IPR011704">
    <property type="entry name" value="ATPase_dyneun-rel_AAA"/>
</dbReference>
<evidence type="ECO:0000313" key="5">
    <source>
        <dbReference type="WBParaSite" id="ACRNAN_scaffold20522.g28505.t1"/>
    </source>
</evidence>
<evidence type="ECO:0000256" key="2">
    <source>
        <dbReference type="ARBA" id="ARBA00022840"/>
    </source>
</evidence>
<dbReference type="InterPro" id="IPR025662">
    <property type="entry name" value="Sigma_54_int_dom_ATP-bd_1"/>
</dbReference>
<accession>A0A914D8T6</accession>
<dbReference type="GO" id="GO:0000055">
    <property type="term" value="P:ribosomal large subunit export from nucleus"/>
    <property type="evidence" value="ECO:0007669"/>
    <property type="project" value="TreeGrafter"/>
</dbReference>
<dbReference type="Gene3D" id="3.40.50.300">
    <property type="entry name" value="P-loop containing nucleotide triphosphate hydrolases"/>
    <property type="match status" value="1"/>
</dbReference>
<name>A0A914D8T6_9BILA</name>
<dbReference type="PANTHER" id="PTHR48103:SF2">
    <property type="entry name" value="MIDASIN"/>
    <property type="match status" value="1"/>
</dbReference>
<dbReference type="SUPFAM" id="SSF52540">
    <property type="entry name" value="P-loop containing nucleoside triphosphate hydrolases"/>
    <property type="match status" value="1"/>
</dbReference>
<keyword evidence="4" id="KW-1185">Reference proteome</keyword>
<dbReference type="AlphaFoldDB" id="A0A914D8T6"/>
<sequence length="235" mass="26314">MRKPEVTIAEMNVKIGRATLSKLQRIDSENALSFGLTREHCQLLERISACALRNESVLLTGETGVGKTSVIQLLASYMNASLRVVNMSQDSDTSDLIGGYKPVSIITIIRPLFEDYETLFDQTFDRAKNVKFFTHLQNCLSTGRFADFLRLLIETALKAIEQPKTDHFSWTKLIVRAKRILHSLSSRKSALPFAYIRGIVSEAAELGHWLLIDEINLASPDCLESVVRVLEGTLS</sequence>
<evidence type="ECO:0000256" key="1">
    <source>
        <dbReference type="ARBA" id="ARBA00022741"/>
    </source>
</evidence>
<keyword evidence="1" id="KW-0547">Nucleotide-binding</keyword>
<dbReference type="PANTHER" id="PTHR48103">
    <property type="entry name" value="MIDASIN-RELATED"/>
    <property type="match status" value="1"/>
</dbReference>
<dbReference type="WBParaSite" id="ACRNAN_scaffold20522.g28505.t1">
    <property type="protein sequence ID" value="ACRNAN_scaffold20522.g28505.t1"/>
    <property type="gene ID" value="ACRNAN_scaffold20522.g28505"/>
</dbReference>
<dbReference type="GO" id="GO:0005634">
    <property type="term" value="C:nucleus"/>
    <property type="evidence" value="ECO:0007669"/>
    <property type="project" value="TreeGrafter"/>
</dbReference>
<evidence type="ECO:0000313" key="4">
    <source>
        <dbReference type="Proteomes" id="UP000887540"/>
    </source>
</evidence>
<dbReference type="GO" id="GO:0030687">
    <property type="term" value="C:preribosome, large subunit precursor"/>
    <property type="evidence" value="ECO:0007669"/>
    <property type="project" value="TreeGrafter"/>
</dbReference>